<dbReference type="Proteomes" id="UP001595453">
    <property type="component" value="Unassembled WGS sequence"/>
</dbReference>
<evidence type="ECO:0000313" key="2">
    <source>
        <dbReference type="Proteomes" id="UP001595453"/>
    </source>
</evidence>
<dbReference type="EMBL" id="JBHRSD010000001">
    <property type="protein sequence ID" value="MFC3031059.1"/>
    <property type="molecule type" value="Genomic_DNA"/>
</dbReference>
<gene>
    <name evidence="1" type="ORF">ACFOEE_00745</name>
</gene>
<name>A0ABV7CCD8_9GAMM</name>
<proteinExistence type="predicted"/>
<reference evidence="2" key="1">
    <citation type="journal article" date="2019" name="Int. J. Syst. Evol. Microbiol.">
        <title>The Global Catalogue of Microorganisms (GCM) 10K type strain sequencing project: providing services to taxonomists for standard genome sequencing and annotation.</title>
        <authorList>
            <consortium name="The Broad Institute Genomics Platform"/>
            <consortium name="The Broad Institute Genome Sequencing Center for Infectious Disease"/>
            <person name="Wu L."/>
            <person name="Ma J."/>
        </authorList>
    </citation>
    <scope>NUCLEOTIDE SEQUENCE [LARGE SCALE GENOMIC DNA]</scope>
    <source>
        <strain evidence="2">KCTC 42730</strain>
    </source>
</reference>
<accession>A0ABV7CCD8</accession>
<dbReference type="RefSeq" id="WP_377119915.1">
    <property type="nucleotide sequence ID" value="NZ_JBHRSD010000001.1"/>
</dbReference>
<protein>
    <submittedName>
        <fullName evidence="1">Uncharacterized protein</fullName>
    </submittedName>
</protein>
<organism evidence="1 2">
    <name type="scientific">Pseudoalteromonas fenneropenaei</name>
    <dbReference type="NCBI Taxonomy" id="1737459"/>
    <lineage>
        <taxon>Bacteria</taxon>
        <taxon>Pseudomonadati</taxon>
        <taxon>Pseudomonadota</taxon>
        <taxon>Gammaproteobacteria</taxon>
        <taxon>Alteromonadales</taxon>
        <taxon>Pseudoalteromonadaceae</taxon>
        <taxon>Pseudoalteromonas</taxon>
    </lineage>
</organism>
<keyword evidence="2" id="KW-1185">Reference proteome</keyword>
<sequence>MKTLIALLFLVPFLLHAKDLGGIKLGAQFNAASMGLNCGSPSINDDGAYIRCTKNGFDGQFEITYSLKYGVISVLQHIKFDYEPNMDTIKASLINKFGPPQQEVRLNFGPRNDKGSGLAWLAFCWQNCAVQSIYNNFFRGDELTCTKQNQCINASIGRSPSRVNIEIKDYDLEEKSFALSQQIRKEREENQSRIRL</sequence>
<comment type="caution">
    <text evidence="1">The sequence shown here is derived from an EMBL/GenBank/DDBJ whole genome shotgun (WGS) entry which is preliminary data.</text>
</comment>
<evidence type="ECO:0000313" key="1">
    <source>
        <dbReference type="EMBL" id="MFC3031059.1"/>
    </source>
</evidence>